<dbReference type="InterPro" id="IPR045759">
    <property type="entry name" value="Ap4A_phos1/2_N"/>
</dbReference>
<keyword evidence="4" id="KW-1185">Reference proteome</keyword>
<evidence type="ECO:0000313" key="3">
    <source>
        <dbReference type="EMBL" id="KAK8871268.1"/>
    </source>
</evidence>
<reference evidence="3 4" key="1">
    <citation type="submission" date="2024-04" db="EMBL/GenBank/DDBJ databases">
        <title>Tritrichomonas musculus Genome.</title>
        <authorList>
            <person name="Alves-Ferreira E."/>
            <person name="Grigg M."/>
            <person name="Lorenzi H."/>
            <person name="Galac M."/>
        </authorList>
    </citation>
    <scope>NUCLEOTIDE SEQUENCE [LARGE SCALE GENOMIC DNA]</scope>
    <source>
        <strain evidence="3 4">EAF2021</strain>
    </source>
</reference>
<dbReference type="InterPro" id="IPR019200">
    <property type="entry name" value="ATP_adenylylTrfase_C"/>
</dbReference>
<dbReference type="PANTHER" id="PTHR38420">
    <property type="entry name" value="AP-4-A PHOSPHORYLASE II"/>
    <property type="match status" value="1"/>
</dbReference>
<dbReference type="EMBL" id="JAPFFF010000013">
    <property type="protein sequence ID" value="KAK8871268.1"/>
    <property type="molecule type" value="Genomic_DNA"/>
</dbReference>
<name>A0ABR2J1C1_9EUKA</name>
<comment type="caution">
    <text evidence="3">The sequence shown here is derived from an EMBL/GenBank/DDBJ whole genome shotgun (WGS) entry which is preliminary data.</text>
</comment>
<dbReference type="Pfam" id="PF09830">
    <property type="entry name" value="ATP_transf"/>
    <property type="match status" value="1"/>
</dbReference>
<protein>
    <recommendedName>
        <fullName evidence="5">Phosphorylase</fullName>
    </recommendedName>
</protein>
<dbReference type="SUPFAM" id="SSF54197">
    <property type="entry name" value="HIT-like"/>
    <property type="match status" value="1"/>
</dbReference>
<proteinExistence type="predicted"/>
<dbReference type="Proteomes" id="UP001470230">
    <property type="component" value="Unassembled WGS sequence"/>
</dbReference>
<organism evidence="3 4">
    <name type="scientific">Tritrichomonas musculus</name>
    <dbReference type="NCBI Taxonomy" id="1915356"/>
    <lineage>
        <taxon>Eukaryota</taxon>
        <taxon>Metamonada</taxon>
        <taxon>Parabasalia</taxon>
        <taxon>Tritrichomonadida</taxon>
        <taxon>Tritrichomonadidae</taxon>
        <taxon>Tritrichomonas</taxon>
    </lineage>
</organism>
<dbReference type="Gene3D" id="3.30.428.70">
    <property type="match status" value="1"/>
</dbReference>
<sequence length="269" mass="30590">MNLKEKILNQAQIALDSKNAFLLFAPQTEAVIDNGFKFIIRFYDSSLRDILSKNPKRPNPLTPPFDTDIHVCDLKDGASHHVLINKFMQCKGHIVISSIKKSAMQGDNLDISDFNAFEQVFESFNYEGILYYNSGSNSGCTQPHKHIQYTPIGECPILEAMIANKNLPFYYHIKKIDGQITSEKMMKVYEELLEESKKDPPHDSYNFIIIKGYAFYVPRKKSKFRCGTLLNSIAVSGNIPVWNWSDQSLKEKPLSALEEVCIPTVATIE</sequence>
<dbReference type="PANTHER" id="PTHR38420:SF1">
    <property type="entry name" value="PUTATIVE (AFU_ORTHOLOGUE AFUA_5G14690)-RELATED"/>
    <property type="match status" value="1"/>
</dbReference>
<evidence type="ECO:0000259" key="1">
    <source>
        <dbReference type="Pfam" id="PF09830"/>
    </source>
</evidence>
<evidence type="ECO:0008006" key="5">
    <source>
        <dbReference type="Google" id="ProtNLM"/>
    </source>
</evidence>
<evidence type="ECO:0000313" key="4">
    <source>
        <dbReference type="Proteomes" id="UP001470230"/>
    </source>
</evidence>
<dbReference type="Pfam" id="PF19327">
    <property type="entry name" value="Ap4A_phos_N"/>
    <property type="match status" value="1"/>
</dbReference>
<gene>
    <name evidence="3" type="ORF">M9Y10_006984</name>
</gene>
<feature type="domain" description="ATP adenylyltransferase C-terminal" evidence="1">
    <location>
        <begin position="165"/>
        <end position="263"/>
    </location>
</feature>
<accession>A0ABR2J1C1</accession>
<dbReference type="InterPro" id="IPR009163">
    <property type="entry name" value="Ap4A_phos1/2"/>
</dbReference>
<feature type="domain" description="Ap4A phosphorylase 1/2 N-terminal" evidence="2">
    <location>
        <begin position="2"/>
        <end position="153"/>
    </location>
</feature>
<evidence type="ECO:0000259" key="2">
    <source>
        <dbReference type="Pfam" id="PF19327"/>
    </source>
</evidence>
<dbReference type="InterPro" id="IPR036265">
    <property type="entry name" value="HIT-like_sf"/>
</dbReference>
<dbReference type="InterPro" id="IPR043171">
    <property type="entry name" value="Ap4A_phos1/2-like"/>
</dbReference>